<sequence length="363" mass="38448">MMRLDLPQARPDRGLGDAGADAAAERGARMKRREFLASIGFGALVPAAALAQPVGTSAWTLFDRIKPSTSTMAYSRDGRLIATGTGGIIRIWIAQTGEQIQEIVYNETPAEDVDALAFHPDGRQLLGGGTGPKHRNLRLWEIETGQELRRYEGLGIGPLSIAYNADASRIVAGGNDNTVRVWDALTGRQIMAHGAKGPMHFACFLGDGSRVLAAGLDLFVRIYDAETGLPTRTLAPTGARYRCGALSPDGQLLALGGTRGAAYLFDLDSGAVLQRLVTGSGSVRALAFTPDGARLLTGDSGSDRSAVELWDVASGKRLWVQEQKISFGMGGVSTLALNPLGDSFAVSIFPEGVQIWPTPEAAQ</sequence>
<dbReference type="EMBL" id="CP124616">
    <property type="protein sequence ID" value="WGW03060.1"/>
    <property type="molecule type" value="Genomic_DNA"/>
</dbReference>
<reference evidence="5 6" key="1">
    <citation type="submission" date="2023-05" db="EMBL/GenBank/DDBJ databases">
        <title>YMD87, complete Genome.</title>
        <authorList>
            <person name="Zhang J."/>
            <person name="Xu X."/>
        </authorList>
    </citation>
    <scope>NUCLEOTIDE SEQUENCE [LARGE SCALE GENOMIC DNA]</scope>
    <source>
        <strain evidence="5 6">YMD87</strain>
    </source>
</reference>
<dbReference type="SMART" id="SM00320">
    <property type="entry name" value="WD40"/>
    <property type="match status" value="6"/>
</dbReference>
<evidence type="ECO:0000256" key="2">
    <source>
        <dbReference type="ARBA" id="ARBA00022737"/>
    </source>
</evidence>
<evidence type="ECO:0000256" key="4">
    <source>
        <dbReference type="SAM" id="Phobius"/>
    </source>
</evidence>
<gene>
    <name evidence="5" type="ORF">QF118_14130</name>
</gene>
<evidence type="ECO:0000313" key="6">
    <source>
        <dbReference type="Proteomes" id="UP001241605"/>
    </source>
</evidence>
<keyword evidence="1 3" id="KW-0853">WD repeat</keyword>
<dbReference type="InterPro" id="IPR001680">
    <property type="entry name" value="WD40_rpt"/>
</dbReference>
<dbReference type="InterPro" id="IPR011047">
    <property type="entry name" value="Quinoprotein_ADH-like_sf"/>
</dbReference>
<dbReference type="PANTHER" id="PTHR19848">
    <property type="entry name" value="WD40 REPEAT PROTEIN"/>
    <property type="match status" value="1"/>
</dbReference>
<dbReference type="SUPFAM" id="SSF50998">
    <property type="entry name" value="Quinoprotein alcohol dehydrogenase-like"/>
    <property type="match status" value="1"/>
</dbReference>
<name>A0ABY8QEN3_9RHOB</name>
<dbReference type="PANTHER" id="PTHR19848:SF8">
    <property type="entry name" value="F-BOX AND WD REPEAT DOMAIN CONTAINING 7"/>
    <property type="match status" value="1"/>
</dbReference>
<proteinExistence type="predicted"/>
<protein>
    <submittedName>
        <fullName evidence="5">WD40 repeat domain-containing protein</fullName>
    </submittedName>
</protein>
<evidence type="ECO:0000256" key="1">
    <source>
        <dbReference type="ARBA" id="ARBA00022574"/>
    </source>
</evidence>
<keyword evidence="4" id="KW-0812">Transmembrane</keyword>
<dbReference type="CDD" id="cd00200">
    <property type="entry name" value="WD40"/>
    <property type="match status" value="1"/>
</dbReference>
<dbReference type="PROSITE" id="PS50082">
    <property type="entry name" value="WD_REPEATS_2"/>
    <property type="match status" value="1"/>
</dbReference>
<dbReference type="PROSITE" id="PS50294">
    <property type="entry name" value="WD_REPEATS_REGION"/>
    <property type="match status" value="1"/>
</dbReference>
<dbReference type="InterPro" id="IPR015943">
    <property type="entry name" value="WD40/YVTN_repeat-like_dom_sf"/>
</dbReference>
<keyword evidence="4" id="KW-0472">Membrane</keyword>
<keyword evidence="2" id="KW-0677">Repeat</keyword>
<evidence type="ECO:0000313" key="5">
    <source>
        <dbReference type="EMBL" id="WGW03060.1"/>
    </source>
</evidence>
<keyword evidence="4" id="KW-1133">Transmembrane helix</keyword>
<evidence type="ECO:0000256" key="3">
    <source>
        <dbReference type="PROSITE-ProRule" id="PRU00221"/>
    </source>
</evidence>
<dbReference type="Gene3D" id="2.130.10.10">
    <property type="entry name" value="YVTN repeat-like/Quinoprotein amine dehydrogenase"/>
    <property type="match status" value="2"/>
</dbReference>
<dbReference type="Pfam" id="PF00400">
    <property type="entry name" value="WD40"/>
    <property type="match status" value="3"/>
</dbReference>
<organism evidence="5 6">
    <name type="scientific">Tropicibacter oceani</name>
    <dbReference type="NCBI Taxonomy" id="3058420"/>
    <lineage>
        <taxon>Bacteria</taxon>
        <taxon>Pseudomonadati</taxon>
        <taxon>Pseudomonadota</taxon>
        <taxon>Alphaproteobacteria</taxon>
        <taxon>Rhodobacterales</taxon>
        <taxon>Roseobacteraceae</taxon>
        <taxon>Tropicibacter</taxon>
    </lineage>
</organism>
<keyword evidence="6" id="KW-1185">Reference proteome</keyword>
<feature type="repeat" description="WD" evidence="3">
    <location>
        <begin position="160"/>
        <end position="192"/>
    </location>
</feature>
<feature type="transmembrane region" description="Helical" evidence="4">
    <location>
        <begin position="35"/>
        <end position="62"/>
    </location>
</feature>
<dbReference type="Proteomes" id="UP001241605">
    <property type="component" value="Chromosome"/>
</dbReference>
<accession>A0ABY8QEN3</accession>